<dbReference type="EMBL" id="KP294312">
    <property type="protein sequence ID" value="AJT48121.1"/>
    <property type="molecule type" value="Genomic_DNA"/>
</dbReference>
<geneLocation type="mitochondrion" evidence="2"/>
<accession>A0A0D4CGX9</accession>
<feature type="transmembrane region" description="Helical" evidence="1">
    <location>
        <begin position="12"/>
        <end position="43"/>
    </location>
</feature>
<feature type="transmembrane region" description="Helical" evidence="1">
    <location>
        <begin position="49"/>
        <end position="69"/>
    </location>
</feature>
<feature type="transmembrane region" description="Helical" evidence="1">
    <location>
        <begin position="126"/>
        <end position="149"/>
    </location>
</feature>
<protein>
    <submittedName>
        <fullName evidence="2">NADH dehydrogenase subunit 6</fullName>
    </submittedName>
</protein>
<keyword evidence="1" id="KW-0472">Membrane</keyword>
<evidence type="ECO:0000256" key="1">
    <source>
        <dbReference type="SAM" id="Phobius"/>
    </source>
</evidence>
<evidence type="ECO:0000313" key="2">
    <source>
        <dbReference type="EMBL" id="AJT48121.1"/>
    </source>
</evidence>
<keyword evidence="1" id="KW-0812">Transmembrane</keyword>
<organism evidence="2">
    <name type="scientific">Chthamalus antennatus</name>
    <name type="common">Six-plated barnacle</name>
    <dbReference type="NCBI Taxonomy" id="1198010"/>
    <lineage>
        <taxon>Eukaryota</taxon>
        <taxon>Metazoa</taxon>
        <taxon>Ecdysozoa</taxon>
        <taxon>Arthropoda</taxon>
        <taxon>Crustacea</taxon>
        <taxon>Multicrustacea</taxon>
        <taxon>Cirripedia</taxon>
        <taxon>Thoracica</taxon>
        <taxon>Thoracicalcarea</taxon>
        <taxon>Balanomorpha</taxon>
        <taxon>Chthamaloidea</taxon>
        <taxon>Chthamalidae</taxon>
        <taxon>Chthamalus</taxon>
    </lineage>
</organism>
<keyword evidence="2" id="KW-0496">Mitochondrion</keyword>
<feature type="transmembrane region" description="Helical" evidence="1">
    <location>
        <begin position="81"/>
        <end position="99"/>
    </location>
</feature>
<dbReference type="AlphaFoldDB" id="A0A0D4CGX9"/>
<reference evidence="2" key="1">
    <citation type="submission" date="2014-12" db="EMBL/GenBank/DDBJ databases">
        <title>The complete mitogenome of Chthamalus antennatus.</title>
        <authorList>
            <person name="Lee Y.P."/>
            <person name="Gan H.M."/>
            <person name="Austin C."/>
        </authorList>
    </citation>
    <scope>NUCLEOTIDE SEQUENCE</scope>
</reference>
<sequence length="162" mass="18838">MTMNMILVMIFFSNLIFIFMFHPLAMIFILILQCLLISLMVYSITHFPWFSYTLILVFLGGMLILFMYMSNIASNEMFKPNIKIMIPMLIIPLITFLLTNPKQDYSVESKLTEHQQFSNMMIFKPFSLSIMPITLLMASYIILTLLTVVKISKMSQGPLRVI</sequence>
<name>A0A0D4CGX9_CHTAT</name>
<gene>
    <name evidence="2" type="primary">nad6</name>
</gene>
<keyword evidence="1" id="KW-1133">Transmembrane helix</keyword>
<proteinExistence type="predicted"/>